<sequence length="282" mass="32469">MDSLGDSHFDLHPDEFFRPQGALNDPSIPAPSDEDIFTTRHGHADFDRFLLTESPEAFAQFSRWKDRMRAREPVSMTDTVVIAQTDGFAAWRMPFEPRYPLEALPESTEAHLHTIKRATFPLFAQMLEQSNSFHLSLEKELTPINGLGYARTFVCTLLQVDGQEVAGNAPDKLCVKIFDDSYGEVSDIHSRPLWMQLFHTATELIQREENTYTRLRHAWGSALPWYYGAHSFTDIYGRNFYGILMEFVPHVEQDIKQFKVHDMLFEFYNTPTSAKQTGAPIR</sequence>
<reference evidence="1 2" key="1">
    <citation type="submission" date="2018-02" db="EMBL/GenBank/DDBJ databases">
        <title>Genome sequence of the basidiomycete white-rot fungus Phlebia centrifuga.</title>
        <authorList>
            <person name="Granchi Z."/>
            <person name="Peng M."/>
            <person name="de Vries R.P."/>
            <person name="Hilden K."/>
            <person name="Makela M.R."/>
            <person name="Grigoriev I."/>
            <person name="Riley R."/>
        </authorList>
    </citation>
    <scope>NUCLEOTIDE SEQUENCE [LARGE SCALE GENOMIC DNA]</scope>
    <source>
        <strain evidence="1 2">FBCC195</strain>
    </source>
</reference>
<dbReference type="Proteomes" id="UP000186601">
    <property type="component" value="Unassembled WGS sequence"/>
</dbReference>
<dbReference type="OrthoDB" id="2793915at2759"/>
<accession>A0A2R6P0G6</accession>
<comment type="caution">
    <text evidence="1">The sequence shown here is derived from an EMBL/GenBank/DDBJ whole genome shotgun (WGS) entry which is preliminary data.</text>
</comment>
<gene>
    <name evidence="1" type="ORF">PHLCEN_2v6118</name>
</gene>
<dbReference type="EMBL" id="MLYV02000597">
    <property type="protein sequence ID" value="PSR82195.1"/>
    <property type="molecule type" value="Genomic_DNA"/>
</dbReference>
<protein>
    <submittedName>
        <fullName evidence="1">Uncharacterized protein</fullName>
    </submittedName>
</protein>
<evidence type="ECO:0000313" key="1">
    <source>
        <dbReference type="EMBL" id="PSR82195.1"/>
    </source>
</evidence>
<organism evidence="1 2">
    <name type="scientific">Hermanssonia centrifuga</name>
    <dbReference type="NCBI Taxonomy" id="98765"/>
    <lineage>
        <taxon>Eukaryota</taxon>
        <taxon>Fungi</taxon>
        <taxon>Dikarya</taxon>
        <taxon>Basidiomycota</taxon>
        <taxon>Agaricomycotina</taxon>
        <taxon>Agaricomycetes</taxon>
        <taxon>Polyporales</taxon>
        <taxon>Meruliaceae</taxon>
        <taxon>Hermanssonia</taxon>
    </lineage>
</organism>
<keyword evidence="2" id="KW-1185">Reference proteome</keyword>
<dbReference type="AlphaFoldDB" id="A0A2R6P0G6"/>
<name>A0A2R6P0G6_9APHY</name>
<proteinExistence type="predicted"/>
<evidence type="ECO:0000313" key="2">
    <source>
        <dbReference type="Proteomes" id="UP000186601"/>
    </source>
</evidence>